<dbReference type="SMART" id="SM00320">
    <property type="entry name" value="WD40"/>
    <property type="match status" value="6"/>
</dbReference>
<gene>
    <name evidence="7" type="primary">g12474</name>
    <name evidence="7" type="ORF">VP750_LOCUS11100</name>
</gene>
<evidence type="ECO:0000256" key="4">
    <source>
        <dbReference type="ARBA" id="ARBA00023015"/>
    </source>
</evidence>
<name>A0ABP1GF22_9CHLO</name>
<dbReference type="InterPro" id="IPR019775">
    <property type="entry name" value="WD40_repeat_CS"/>
</dbReference>
<accession>A0ABP1GF22</accession>
<dbReference type="Gene3D" id="2.130.10.10">
    <property type="entry name" value="YVTN repeat-like/Quinoprotein amine dehydrogenase"/>
    <property type="match status" value="1"/>
</dbReference>
<dbReference type="EMBL" id="CAXHTA020000020">
    <property type="protein sequence ID" value="CAL5229194.1"/>
    <property type="molecule type" value="Genomic_DNA"/>
</dbReference>
<evidence type="ECO:0000256" key="1">
    <source>
        <dbReference type="ARBA" id="ARBA00008075"/>
    </source>
</evidence>
<dbReference type="InterPro" id="IPR051243">
    <property type="entry name" value="PcG_WD-repeat"/>
</dbReference>
<evidence type="ECO:0000256" key="6">
    <source>
        <dbReference type="PROSITE-ProRule" id="PRU00221"/>
    </source>
</evidence>
<sequence length="404" mass="42943">MNAEVAYGYRERKAHSDAMGEVAHRLHCLQHLKLKTVIKESHGMPVRQLLFNREDPSCGNLFATVGGEQATVYDDMHMGDYIAVALNFVNKRTAHAAGGGLQAMAWLSAEELTQHPNGDSLLAVGGIAGEIAVISLVEARVVSLLKGHPGAVVSLAAVPGRPGMLASLGRDGTVRFWDVISRQRLATVPAEATAMAVSPNGDLLATGSRKGCLHLWQLQDNPDADPARSHSQATIMVEDAEELVSESGAQHWEAIDCMRFLAGGRLATKSLDGRMLVWDIAKRLQLASWKVPGCSARGGLAEACGFAATSSGEYICAGNSQGDVRVYDTHAGKQVALVSPIKVTGPVLACALSDDCRHLLAAIGNGYVFRYEYRRPKLSAVSAVRADSAAEGKSDAMSEGSEDE</sequence>
<dbReference type="InterPro" id="IPR001680">
    <property type="entry name" value="WD40_rpt"/>
</dbReference>
<dbReference type="InterPro" id="IPR015943">
    <property type="entry name" value="WD40/YVTN_repeat-like_dom_sf"/>
</dbReference>
<organism evidence="7 8">
    <name type="scientific">Coccomyxa viridis</name>
    <dbReference type="NCBI Taxonomy" id="1274662"/>
    <lineage>
        <taxon>Eukaryota</taxon>
        <taxon>Viridiplantae</taxon>
        <taxon>Chlorophyta</taxon>
        <taxon>core chlorophytes</taxon>
        <taxon>Trebouxiophyceae</taxon>
        <taxon>Trebouxiophyceae incertae sedis</taxon>
        <taxon>Coccomyxaceae</taxon>
        <taxon>Coccomyxa</taxon>
    </lineage>
</organism>
<evidence type="ECO:0000256" key="2">
    <source>
        <dbReference type="ARBA" id="ARBA00022574"/>
    </source>
</evidence>
<dbReference type="PANTHER" id="PTHR10253">
    <property type="entry name" value="POLYCOMB PROTEIN"/>
    <property type="match status" value="1"/>
</dbReference>
<evidence type="ECO:0000256" key="3">
    <source>
        <dbReference type="ARBA" id="ARBA00022737"/>
    </source>
</evidence>
<keyword evidence="2 6" id="KW-0853">WD repeat</keyword>
<dbReference type="PROSITE" id="PS50082">
    <property type="entry name" value="WD_REPEATS_2"/>
    <property type="match status" value="1"/>
</dbReference>
<evidence type="ECO:0000313" key="7">
    <source>
        <dbReference type="EMBL" id="CAL5229194.1"/>
    </source>
</evidence>
<evidence type="ECO:0000256" key="5">
    <source>
        <dbReference type="ARBA" id="ARBA00023163"/>
    </source>
</evidence>
<comment type="similarity">
    <text evidence="1">Belongs to the WD repeat ESC family.</text>
</comment>
<dbReference type="Pfam" id="PF00400">
    <property type="entry name" value="WD40"/>
    <property type="match status" value="2"/>
</dbReference>
<dbReference type="SUPFAM" id="SSF50978">
    <property type="entry name" value="WD40 repeat-like"/>
    <property type="match status" value="1"/>
</dbReference>
<dbReference type="InterPro" id="IPR036322">
    <property type="entry name" value="WD40_repeat_dom_sf"/>
</dbReference>
<reference evidence="7 8" key="1">
    <citation type="submission" date="2024-06" db="EMBL/GenBank/DDBJ databases">
        <authorList>
            <person name="Kraege A."/>
            <person name="Thomma B."/>
        </authorList>
    </citation>
    <scope>NUCLEOTIDE SEQUENCE [LARGE SCALE GENOMIC DNA]</scope>
</reference>
<keyword evidence="5" id="KW-0804">Transcription</keyword>
<dbReference type="PROSITE" id="PS50294">
    <property type="entry name" value="WD_REPEATS_REGION"/>
    <property type="match status" value="1"/>
</dbReference>
<dbReference type="PROSITE" id="PS00678">
    <property type="entry name" value="WD_REPEATS_1"/>
    <property type="match status" value="1"/>
</dbReference>
<keyword evidence="3" id="KW-0677">Repeat</keyword>
<protein>
    <submittedName>
        <fullName evidence="7">G12474 protein</fullName>
    </submittedName>
</protein>
<feature type="repeat" description="WD" evidence="6">
    <location>
        <begin position="145"/>
        <end position="187"/>
    </location>
</feature>
<dbReference type="Proteomes" id="UP001497392">
    <property type="component" value="Unassembled WGS sequence"/>
</dbReference>
<keyword evidence="8" id="KW-1185">Reference proteome</keyword>
<comment type="caution">
    <text evidence="7">The sequence shown here is derived from an EMBL/GenBank/DDBJ whole genome shotgun (WGS) entry which is preliminary data.</text>
</comment>
<keyword evidence="4" id="KW-0805">Transcription regulation</keyword>
<evidence type="ECO:0000313" key="8">
    <source>
        <dbReference type="Proteomes" id="UP001497392"/>
    </source>
</evidence>
<proteinExistence type="inferred from homology"/>